<accession>A0A9E7JSJ1</accession>
<evidence type="ECO:0000313" key="2">
    <source>
        <dbReference type="Proteomes" id="UP001055439"/>
    </source>
</evidence>
<name>A0A9E7JSJ1_9LILI</name>
<proteinExistence type="predicted"/>
<reference evidence="1" key="1">
    <citation type="submission" date="2022-05" db="EMBL/GenBank/DDBJ databases">
        <title>The Musa troglodytarum L. genome provides insights into the mechanism of non-climacteric behaviour and enrichment of carotenoids.</title>
        <authorList>
            <person name="Wang J."/>
        </authorList>
    </citation>
    <scope>NUCLEOTIDE SEQUENCE</scope>
    <source>
        <tissue evidence="1">Leaf</tissue>
    </source>
</reference>
<keyword evidence="2" id="KW-1185">Reference proteome</keyword>
<gene>
    <name evidence="1" type="ORF">MUK42_25026</name>
</gene>
<dbReference type="AlphaFoldDB" id="A0A9E7JSJ1"/>
<organism evidence="1 2">
    <name type="scientific">Musa troglodytarum</name>
    <name type="common">fe'i banana</name>
    <dbReference type="NCBI Taxonomy" id="320322"/>
    <lineage>
        <taxon>Eukaryota</taxon>
        <taxon>Viridiplantae</taxon>
        <taxon>Streptophyta</taxon>
        <taxon>Embryophyta</taxon>
        <taxon>Tracheophyta</taxon>
        <taxon>Spermatophyta</taxon>
        <taxon>Magnoliopsida</taxon>
        <taxon>Liliopsida</taxon>
        <taxon>Zingiberales</taxon>
        <taxon>Musaceae</taxon>
        <taxon>Musa</taxon>
    </lineage>
</organism>
<dbReference type="Proteomes" id="UP001055439">
    <property type="component" value="Chromosome 3"/>
</dbReference>
<evidence type="ECO:0000313" key="1">
    <source>
        <dbReference type="EMBL" id="URD91843.1"/>
    </source>
</evidence>
<protein>
    <submittedName>
        <fullName evidence="1">Uncharacterized protein</fullName>
    </submittedName>
</protein>
<dbReference type="EMBL" id="CP097505">
    <property type="protein sequence ID" value="URD91843.1"/>
    <property type="molecule type" value="Genomic_DNA"/>
</dbReference>
<sequence>MVSSEHHDDPPFSVGASASSLTFLAASFAFYPPSNSLTSFSKSSPFTSPSRKKGALLGVVKKAKAPRPRRWMRRARWNSGPVWPRKELWQCEKEKKPFLHSFHFTCHAHFGVVGFDVQRIGWVGSRIRGFLMLE</sequence>